<evidence type="ECO:0000313" key="3">
    <source>
        <dbReference type="EnsemblPlants" id="AES81774"/>
    </source>
</evidence>
<feature type="domain" description="Retrotransposon Copia-like N-terminal" evidence="1">
    <location>
        <begin position="29"/>
        <end position="61"/>
    </location>
</feature>
<reference evidence="2 4" key="1">
    <citation type="journal article" date="2011" name="Nature">
        <title>The Medicago genome provides insight into the evolution of rhizobial symbioses.</title>
        <authorList>
            <person name="Young N.D."/>
            <person name="Debelle F."/>
            <person name="Oldroyd G.E."/>
            <person name="Geurts R."/>
            <person name="Cannon S.B."/>
            <person name="Udvardi M.K."/>
            <person name="Benedito V.A."/>
            <person name="Mayer K.F."/>
            <person name="Gouzy J."/>
            <person name="Schoof H."/>
            <person name="Van de Peer Y."/>
            <person name="Proost S."/>
            <person name="Cook D.R."/>
            <person name="Meyers B.C."/>
            <person name="Spannagl M."/>
            <person name="Cheung F."/>
            <person name="De Mita S."/>
            <person name="Krishnakumar V."/>
            <person name="Gundlach H."/>
            <person name="Zhou S."/>
            <person name="Mudge J."/>
            <person name="Bharti A.K."/>
            <person name="Murray J.D."/>
            <person name="Naoumkina M.A."/>
            <person name="Rosen B."/>
            <person name="Silverstein K.A."/>
            <person name="Tang H."/>
            <person name="Rombauts S."/>
            <person name="Zhao P.X."/>
            <person name="Zhou P."/>
            <person name="Barbe V."/>
            <person name="Bardou P."/>
            <person name="Bechner M."/>
            <person name="Bellec A."/>
            <person name="Berger A."/>
            <person name="Berges H."/>
            <person name="Bidwell S."/>
            <person name="Bisseling T."/>
            <person name="Choisne N."/>
            <person name="Couloux A."/>
            <person name="Denny R."/>
            <person name="Deshpande S."/>
            <person name="Dai X."/>
            <person name="Doyle J.J."/>
            <person name="Dudez A.M."/>
            <person name="Farmer A.D."/>
            <person name="Fouteau S."/>
            <person name="Franken C."/>
            <person name="Gibelin C."/>
            <person name="Gish J."/>
            <person name="Goldstein S."/>
            <person name="Gonzalez A.J."/>
            <person name="Green P.J."/>
            <person name="Hallab A."/>
            <person name="Hartog M."/>
            <person name="Hua A."/>
            <person name="Humphray S.J."/>
            <person name="Jeong D.H."/>
            <person name="Jing Y."/>
            <person name="Jocker A."/>
            <person name="Kenton S.M."/>
            <person name="Kim D.J."/>
            <person name="Klee K."/>
            <person name="Lai H."/>
            <person name="Lang C."/>
            <person name="Lin S."/>
            <person name="Macmil S.L."/>
            <person name="Magdelenat G."/>
            <person name="Matthews L."/>
            <person name="McCorrison J."/>
            <person name="Monaghan E.L."/>
            <person name="Mun J.H."/>
            <person name="Najar F.Z."/>
            <person name="Nicholson C."/>
            <person name="Noirot C."/>
            <person name="O'Bleness M."/>
            <person name="Paule C.R."/>
            <person name="Poulain J."/>
            <person name="Prion F."/>
            <person name="Qin B."/>
            <person name="Qu C."/>
            <person name="Retzel E.F."/>
            <person name="Riddle C."/>
            <person name="Sallet E."/>
            <person name="Samain S."/>
            <person name="Samson N."/>
            <person name="Sanders I."/>
            <person name="Saurat O."/>
            <person name="Scarpelli C."/>
            <person name="Schiex T."/>
            <person name="Segurens B."/>
            <person name="Severin A.J."/>
            <person name="Sherrier D.J."/>
            <person name="Shi R."/>
            <person name="Sims S."/>
            <person name="Singer S.R."/>
            <person name="Sinharoy S."/>
            <person name="Sterck L."/>
            <person name="Viollet A."/>
            <person name="Wang B.B."/>
            <person name="Wang K."/>
            <person name="Wang M."/>
            <person name="Wang X."/>
            <person name="Warfsmann J."/>
            <person name="Weissenbach J."/>
            <person name="White D.D."/>
            <person name="White J.D."/>
            <person name="Wiley G.B."/>
            <person name="Wincker P."/>
            <person name="Xing Y."/>
            <person name="Yang L."/>
            <person name="Yao Z."/>
            <person name="Ying F."/>
            <person name="Zhai J."/>
            <person name="Zhou L."/>
            <person name="Zuber A."/>
            <person name="Denarie J."/>
            <person name="Dixon R.A."/>
            <person name="May G.D."/>
            <person name="Schwartz D.C."/>
            <person name="Rogers J."/>
            <person name="Quetier F."/>
            <person name="Town C.D."/>
            <person name="Roe B.A."/>
        </authorList>
    </citation>
    <scope>NUCLEOTIDE SEQUENCE [LARGE SCALE GENOMIC DNA]</scope>
    <source>
        <strain evidence="2">A17</strain>
        <strain evidence="3 4">cv. Jemalong A17</strain>
    </source>
</reference>
<evidence type="ECO:0000259" key="1">
    <source>
        <dbReference type="Pfam" id="PF14244"/>
    </source>
</evidence>
<dbReference type="Proteomes" id="UP000002051">
    <property type="component" value="Unassembled WGS sequence"/>
</dbReference>
<evidence type="ECO:0000313" key="4">
    <source>
        <dbReference type="Proteomes" id="UP000002051"/>
    </source>
</evidence>
<dbReference type="InterPro" id="IPR029472">
    <property type="entry name" value="Copia-like_N"/>
</dbReference>
<reference evidence="3" key="3">
    <citation type="submission" date="2015-04" db="UniProtKB">
        <authorList>
            <consortium name="EnsemblPlants"/>
        </authorList>
    </citation>
    <scope>IDENTIFICATION</scope>
    <source>
        <strain evidence="3">cv. Jemalong A17</strain>
    </source>
</reference>
<sequence>MEDPSSSTTSQYSNNGDSCPIVTSLYYLHPGENPGAILVSPPLIGSNYQSWSKSLSCALLA</sequence>
<dbReference type="PaxDb" id="3880-AES81774"/>
<accession>G7L1N3</accession>
<organism evidence="2 4">
    <name type="scientific">Medicago truncatula</name>
    <name type="common">Barrel medic</name>
    <name type="synonym">Medicago tribuloides</name>
    <dbReference type="NCBI Taxonomy" id="3880"/>
    <lineage>
        <taxon>Eukaryota</taxon>
        <taxon>Viridiplantae</taxon>
        <taxon>Streptophyta</taxon>
        <taxon>Embryophyta</taxon>
        <taxon>Tracheophyta</taxon>
        <taxon>Spermatophyta</taxon>
        <taxon>Magnoliopsida</taxon>
        <taxon>eudicotyledons</taxon>
        <taxon>Gunneridae</taxon>
        <taxon>Pentapetalae</taxon>
        <taxon>rosids</taxon>
        <taxon>fabids</taxon>
        <taxon>Fabales</taxon>
        <taxon>Fabaceae</taxon>
        <taxon>Papilionoideae</taxon>
        <taxon>50 kb inversion clade</taxon>
        <taxon>NPAAA clade</taxon>
        <taxon>Hologalegina</taxon>
        <taxon>IRL clade</taxon>
        <taxon>Trifolieae</taxon>
        <taxon>Medicago</taxon>
    </lineage>
</organism>
<dbReference type="HOGENOM" id="CLU_2926136_0_0_1"/>
<proteinExistence type="predicted"/>
<gene>
    <name evidence="2" type="ordered locus">MTR_7g100460</name>
</gene>
<keyword evidence="4" id="KW-1185">Reference proteome</keyword>
<dbReference type="Pfam" id="PF14244">
    <property type="entry name" value="Retrotran_gag_3"/>
    <property type="match status" value="1"/>
</dbReference>
<dbReference type="EMBL" id="CM001223">
    <property type="protein sequence ID" value="AES81774.1"/>
    <property type="molecule type" value="Genomic_DNA"/>
</dbReference>
<evidence type="ECO:0000313" key="2">
    <source>
        <dbReference type="EMBL" id="AES81774.1"/>
    </source>
</evidence>
<reference evidence="2 4" key="2">
    <citation type="journal article" date="2014" name="BMC Genomics">
        <title>An improved genome release (version Mt4.0) for the model legume Medicago truncatula.</title>
        <authorList>
            <person name="Tang H."/>
            <person name="Krishnakumar V."/>
            <person name="Bidwell S."/>
            <person name="Rosen B."/>
            <person name="Chan A."/>
            <person name="Zhou S."/>
            <person name="Gentzbittel L."/>
            <person name="Childs K.L."/>
            <person name="Yandell M."/>
            <person name="Gundlach H."/>
            <person name="Mayer K.F."/>
            <person name="Schwartz D.C."/>
            <person name="Town C.D."/>
        </authorList>
    </citation>
    <scope>GENOME REANNOTATION</scope>
    <source>
        <strain evidence="3 4">cv. Jemalong A17</strain>
    </source>
</reference>
<dbReference type="AlphaFoldDB" id="G7L1N3"/>
<protein>
    <recommendedName>
        <fullName evidence="1">Retrotransposon Copia-like N-terminal domain-containing protein</fullName>
    </recommendedName>
</protein>
<dbReference type="EnsemblPlants" id="AES81774">
    <property type="protein sequence ID" value="AES81774"/>
    <property type="gene ID" value="MTR_7g100460"/>
</dbReference>
<name>G7L1N3_MEDTR</name>